<dbReference type="SUPFAM" id="SSF48317">
    <property type="entry name" value="Acid phosphatase/Vanadium-dependent haloperoxidase"/>
    <property type="match status" value="1"/>
</dbReference>
<dbReference type="Gene3D" id="1.20.144.10">
    <property type="entry name" value="Phosphatidic acid phosphatase type 2/haloperoxidase"/>
    <property type="match status" value="1"/>
</dbReference>
<dbReference type="PANTHER" id="PTHR14969">
    <property type="entry name" value="SPHINGOSINE-1-PHOSPHATE PHOSPHOHYDROLASE"/>
    <property type="match status" value="1"/>
</dbReference>
<organism evidence="3 4">
    <name type="scientific">Aceticella autotrophica</name>
    <dbReference type="NCBI Taxonomy" id="2755338"/>
    <lineage>
        <taxon>Bacteria</taxon>
        <taxon>Bacillati</taxon>
        <taxon>Bacillota</taxon>
        <taxon>Clostridia</taxon>
        <taxon>Thermoanaerobacterales</taxon>
        <taxon>Thermoanaerobacteraceae</taxon>
        <taxon>Aceticella</taxon>
    </lineage>
</organism>
<sequence length="288" mass="32554">MQANIIKDIQLLSNPILDYFFIVITLLGSSGFYFLLLPIFYWCIDKRFGLKLGLMLISSIYVNTVIKEVTMIARPIGYPGIRSIFTQSAGGYSFPSGHAQGSATLWGTIMVHYKNKTINIIGITLVLLISLSRLYLGVHWPMDIVGGILIALLIVFVGELTDSIIIEGKIDIPFRYKILLSLLIPIILIILFPYKDNFEYMGIMSGVLLGYFIDQKYFGFTVENILTNHFIKLIIGIVIFFSLQTGLKLIFPYTNIFNMIRYGASGLWLSLGAPWVFYKLKLCSKTIN</sequence>
<keyword evidence="1" id="KW-1133">Transmembrane helix</keyword>
<proteinExistence type="predicted"/>
<keyword evidence="1" id="KW-0472">Membrane</keyword>
<feature type="transmembrane region" description="Helical" evidence="1">
    <location>
        <begin position="178"/>
        <end position="194"/>
    </location>
</feature>
<gene>
    <name evidence="3" type="ORF">ACETAC_03845</name>
</gene>
<evidence type="ECO:0000259" key="2">
    <source>
        <dbReference type="SMART" id="SM00014"/>
    </source>
</evidence>
<dbReference type="KEGG" id="aaut:ACETAC_03845"/>
<keyword evidence="4" id="KW-1185">Reference proteome</keyword>
<accession>A0A975AWZ4</accession>
<dbReference type="AlphaFoldDB" id="A0A975AWZ4"/>
<dbReference type="RefSeq" id="WP_284680732.1">
    <property type="nucleotide sequence ID" value="NZ_CP060096.1"/>
</dbReference>
<dbReference type="Proteomes" id="UP000671913">
    <property type="component" value="Chromosome"/>
</dbReference>
<evidence type="ECO:0000313" key="4">
    <source>
        <dbReference type="Proteomes" id="UP000671913"/>
    </source>
</evidence>
<dbReference type="InterPro" id="IPR000326">
    <property type="entry name" value="PAP2/HPO"/>
</dbReference>
<feature type="transmembrane region" description="Helical" evidence="1">
    <location>
        <begin position="230"/>
        <end position="253"/>
    </location>
</feature>
<keyword evidence="1" id="KW-0812">Transmembrane</keyword>
<dbReference type="InterPro" id="IPR036938">
    <property type="entry name" value="PAP2/HPO_sf"/>
</dbReference>
<dbReference type="PANTHER" id="PTHR14969:SF13">
    <property type="entry name" value="AT30094P"/>
    <property type="match status" value="1"/>
</dbReference>
<feature type="transmembrane region" description="Helical" evidence="1">
    <location>
        <begin position="20"/>
        <end position="42"/>
    </location>
</feature>
<feature type="transmembrane region" description="Helical" evidence="1">
    <location>
        <begin position="259"/>
        <end position="278"/>
    </location>
</feature>
<evidence type="ECO:0000313" key="3">
    <source>
        <dbReference type="EMBL" id="QSZ28006.1"/>
    </source>
</evidence>
<feature type="transmembrane region" description="Helical" evidence="1">
    <location>
        <begin position="144"/>
        <end position="166"/>
    </location>
</feature>
<reference evidence="3" key="1">
    <citation type="submission" date="2020-08" db="EMBL/GenBank/DDBJ databases">
        <title>Genomic insights into the carbon and energy metabolism of the first obligate autotrophic acetogenic bacterium Aceticella autotrophica gen. nov., sp. nov.</title>
        <authorList>
            <person name="Toshchakov S.V."/>
            <person name="Elcheninov A.G."/>
            <person name="Kublanov I.V."/>
            <person name="Frolov E.N."/>
            <person name="Lebedinsky A.V."/>
        </authorList>
    </citation>
    <scope>NUCLEOTIDE SEQUENCE</scope>
    <source>
        <strain evidence="3">3443-3Ac</strain>
    </source>
</reference>
<feature type="transmembrane region" description="Helical" evidence="1">
    <location>
        <begin position="118"/>
        <end position="138"/>
    </location>
</feature>
<name>A0A975AWZ4_9THEO</name>
<feature type="transmembrane region" description="Helical" evidence="1">
    <location>
        <begin position="200"/>
        <end position="218"/>
    </location>
</feature>
<feature type="domain" description="Phosphatidic acid phosphatase type 2/haloperoxidase" evidence="2">
    <location>
        <begin position="48"/>
        <end position="159"/>
    </location>
</feature>
<dbReference type="SMART" id="SM00014">
    <property type="entry name" value="acidPPc"/>
    <property type="match status" value="1"/>
</dbReference>
<dbReference type="CDD" id="cd03393">
    <property type="entry name" value="PAP2_like_3"/>
    <property type="match status" value="1"/>
</dbReference>
<evidence type="ECO:0000256" key="1">
    <source>
        <dbReference type="SAM" id="Phobius"/>
    </source>
</evidence>
<protein>
    <submittedName>
        <fullName evidence="3">Phosphatase PAP2 family protein</fullName>
    </submittedName>
</protein>
<dbReference type="EMBL" id="CP060096">
    <property type="protein sequence ID" value="QSZ28006.1"/>
    <property type="molecule type" value="Genomic_DNA"/>
</dbReference>
<dbReference type="Pfam" id="PF01569">
    <property type="entry name" value="PAP2"/>
    <property type="match status" value="1"/>
</dbReference>